<dbReference type="GO" id="GO:0016020">
    <property type="term" value="C:membrane"/>
    <property type="evidence" value="ECO:0007669"/>
    <property type="project" value="UniProtKB-SubCell"/>
</dbReference>
<dbReference type="InterPro" id="IPR003689">
    <property type="entry name" value="ZIP"/>
</dbReference>
<organism evidence="6 8">
    <name type="scientific">Rhizobium tibeticum</name>
    <dbReference type="NCBI Taxonomy" id="501024"/>
    <lineage>
        <taxon>Bacteria</taxon>
        <taxon>Pseudomonadati</taxon>
        <taxon>Pseudomonadota</taxon>
        <taxon>Alphaproteobacteria</taxon>
        <taxon>Hyphomicrobiales</taxon>
        <taxon>Rhizobiaceae</taxon>
        <taxon>Rhizobium/Agrobacterium group</taxon>
        <taxon>Rhizobium</taxon>
    </lineage>
</organism>
<feature type="transmembrane region" description="Helical" evidence="5">
    <location>
        <begin position="339"/>
        <end position="360"/>
    </location>
</feature>
<dbReference type="GO" id="GO:0046873">
    <property type="term" value="F:metal ion transmembrane transporter activity"/>
    <property type="evidence" value="ECO:0007669"/>
    <property type="project" value="InterPro"/>
</dbReference>
<feature type="transmembrane region" description="Helical" evidence="5">
    <location>
        <begin position="311"/>
        <end position="333"/>
    </location>
</feature>
<evidence type="ECO:0000256" key="5">
    <source>
        <dbReference type="SAM" id="Phobius"/>
    </source>
</evidence>
<feature type="transmembrane region" description="Helical" evidence="5">
    <location>
        <begin position="18"/>
        <end position="36"/>
    </location>
</feature>
<evidence type="ECO:0000256" key="3">
    <source>
        <dbReference type="ARBA" id="ARBA00022989"/>
    </source>
</evidence>
<dbReference type="EMBL" id="FNXB01000027">
    <property type="protein sequence ID" value="SEI09291.1"/>
    <property type="molecule type" value="Genomic_DNA"/>
</dbReference>
<reference evidence="7 9" key="3">
    <citation type="submission" date="2016-10" db="EMBL/GenBank/DDBJ databases">
        <authorList>
            <person name="Varghese N."/>
            <person name="Submissions S."/>
        </authorList>
    </citation>
    <scope>NUCLEOTIDE SEQUENCE [LARGE SCALE GENOMIC DNA]</scope>
    <source>
        <strain evidence="7 9">CGMCC 1.7071</strain>
    </source>
</reference>
<keyword evidence="9" id="KW-1185">Reference proteome</keyword>
<keyword evidence="2 5" id="KW-0812">Transmembrane</keyword>
<keyword evidence="4 5" id="KW-0472">Membrane</keyword>
<sequence length="396" mass="40889">MMHERIDSAAPATGLSRYLWLLLPAAVLAVAIVWLLQTNPLQGFNNGAPPVENLTIERTVLDHDGVRLLVRAGGSDPMTVAQVQVDAAYWEFKQEPQGSIARGDTAWISLPFPWVLGETHHVTFVTNTGATFEHEIAVAVPTPVATSGSLWSQAILGAFVGILPVAIGLMCYPALRGAGQGTMTFLLALTVGLLAFLLVDTFIEALEFASMSAPIFQGSVLVVLTAAASFLVLIAVGRRRGTPTGLALATFIALGIGLHNFGEGLAIGAAFAAGSAGLGTFLVLGFTLHNITEGIGIAAPILKVKPSLRSFVGLALLAGGPAVIGIWTGSLAYAPQWTAIALAIGAGAIAQVIVEVYGLIGRSNGQGIKAILTPASFAGLASGAAFMYATAMLVKI</sequence>
<comment type="subcellular location">
    <subcellularLocation>
        <location evidence="1">Membrane</location>
        <topology evidence="1">Multi-pass membrane protein</topology>
    </subcellularLocation>
</comment>
<dbReference type="Proteomes" id="UP000183063">
    <property type="component" value="Unassembled WGS sequence"/>
</dbReference>
<dbReference type="OrthoDB" id="9787346at2"/>
<feature type="transmembrane region" description="Helical" evidence="5">
    <location>
        <begin position="215"/>
        <end position="236"/>
    </location>
</feature>
<evidence type="ECO:0000313" key="6">
    <source>
        <dbReference type="EMBL" id="SEI09291.1"/>
    </source>
</evidence>
<evidence type="ECO:0000313" key="8">
    <source>
        <dbReference type="Proteomes" id="UP000183063"/>
    </source>
</evidence>
<feature type="transmembrane region" description="Helical" evidence="5">
    <location>
        <begin position="267"/>
        <end position="291"/>
    </location>
</feature>
<evidence type="ECO:0000313" key="9">
    <source>
        <dbReference type="Proteomes" id="UP000198939"/>
    </source>
</evidence>
<dbReference type="EMBL" id="FOCV01000013">
    <property type="protein sequence ID" value="SEO21691.1"/>
    <property type="molecule type" value="Genomic_DNA"/>
</dbReference>
<protein>
    <submittedName>
        <fullName evidence="7">ZIP Zinc transporter</fullName>
    </submittedName>
    <submittedName>
        <fullName evidence="6">Zinc transporter ZupT</fullName>
    </submittedName>
</protein>
<reference evidence="6" key="2">
    <citation type="submission" date="2016-10" db="EMBL/GenBank/DDBJ databases">
        <authorList>
            <person name="de Groot N.N."/>
        </authorList>
    </citation>
    <scope>NUCLEOTIDE SEQUENCE [LARGE SCALE GENOMIC DNA]</scope>
    <source>
        <strain evidence="6">CCBAU85039</strain>
    </source>
</reference>
<gene>
    <name evidence="6" type="ORF">RTCCBAU85039_4419</name>
    <name evidence="7" type="ORF">SAMN05216228_1013101</name>
</gene>
<dbReference type="AlphaFoldDB" id="A0A1H8MWA2"/>
<proteinExistence type="predicted"/>
<feature type="transmembrane region" description="Helical" evidence="5">
    <location>
        <begin position="372"/>
        <end position="394"/>
    </location>
</feature>
<evidence type="ECO:0000313" key="7">
    <source>
        <dbReference type="EMBL" id="SEO21691.1"/>
    </source>
</evidence>
<feature type="transmembrane region" description="Helical" evidence="5">
    <location>
        <begin position="184"/>
        <end position="203"/>
    </location>
</feature>
<accession>A0A1H8MWA2</accession>
<evidence type="ECO:0000256" key="4">
    <source>
        <dbReference type="ARBA" id="ARBA00023136"/>
    </source>
</evidence>
<dbReference type="Pfam" id="PF02535">
    <property type="entry name" value="Zip"/>
    <property type="match status" value="1"/>
</dbReference>
<reference evidence="8" key="1">
    <citation type="submission" date="2016-10" db="EMBL/GenBank/DDBJ databases">
        <authorList>
            <person name="Wibberg D."/>
        </authorList>
    </citation>
    <scope>NUCLEOTIDE SEQUENCE [LARGE SCALE GENOMIC DNA]</scope>
</reference>
<dbReference type="STRING" id="501024.RTCCBAU85039_4419"/>
<keyword evidence="3 5" id="KW-1133">Transmembrane helix</keyword>
<dbReference type="RefSeq" id="WP_093041211.1">
    <property type="nucleotide sequence ID" value="NZ_FNXB01000027.1"/>
</dbReference>
<feature type="transmembrane region" description="Helical" evidence="5">
    <location>
        <begin position="243"/>
        <end position="261"/>
    </location>
</feature>
<name>A0A1H8MWA2_9HYPH</name>
<evidence type="ECO:0000256" key="2">
    <source>
        <dbReference type="ARBA" id="ARBA00022692"/>
    </source>
</evidence>
<feature type="transmembrane region" description="Helical" evidence="5">
    <location>
        <begin position="150"/>
        <end position="172"/>
    </location>
</feature>
<dbReference type="Proteomes" id="UP000198939">
    <property type="component" value="Unassembled WGS sequence"/>
</dbReference>
<evidence type="ECO:0000256" key="1">
    <source>
        <dbReference type="ARBA" id="ARBA00004141"/>
    </source>
</evidence>